<dbReference type="AlphaFoldDB" id="A0A316ZA97"/>
<dbReference type="GO" id="GO:0002183">
    <property type="term" value="P:cytoplasmic translational initiation"/>
    <property type="evidence" value="ECO:0007669"/>
    <property type="project" value="TreeGrafter"/>
</dbReference>
<dbReference type="Gene3D" id="3.90.550.10">
    <property type="entry name" value="Spore Coat Polysaccharide Biosynthesis Protein SpsA, Chain A"/>
    <property type="match status" value="1"/>
</dbReference>
<protein>
    <recommendedName>
        <fullName evidence="6">Translation initiation factor eIF2B subunit gamma</fullName>
    </recommendedName>
    <alternativeName>
        <fullName evidence="7">eIF2B GDP-GTP exchange factor subunit gamma</fullName>
    </alternativeName>
</protein>
<dbReference type="SUPFAM" id="SSF53448">
    <property type="entry name" value="Nucleotide-diphospho-sugar transferases"/>
    <property type="match status" value="1"/>
</dbReference>
<dbReference type="CDD" id="cd04652">
    <property type="entry name" value="LbH_eIF2B_gamma_C"/>
    <property type="match status" value="1"/>
</dbReference>
<evidence type="ECO:0000256" key="6">
    <source>
        <dbReference type="ARBA" id="ARBA00044196"/>
    </source>
</evidence>
<dbReference type="InterPro" id="IPR051960">
    <property type="entry name" value="eIF2B_gamma"/>
</dbReference>
<evidence type="ECO:0000256" key="4">
    <source>
        <dbReference type="ARBA" id="ARBA00022540"/>
    </source>
</evidence>
<evidence type="ECO:0000256" key="2">
    <source>
        <dbReference type="ARBA" id="ARBA00007878"/>
    </source>
</evidence>
<comment type="similarity">
    <text evidence="2">Belongs to the eIF-2B gamma/epsilon subunits family.</text>
</comment>
<feature type="domain" description="EIF2B subunit epsilon/gamma LbH" evidence="9">
    <location>
        <begin position="388"/>
        <end position="473"/>
    </location>
</feature>
<keyword evidence="11" id="KW-1185">Reference proteome</keyword>
<dbReference type="RefSeq" id="XP_025598889.1">
    <property type="nucleotide sequence ID" value="XM_025745215.1"/>
</dbReference>
<dbReference type="STRING" id="58919.A0A316ZA97"/>
<name>A0A316ZA97_9BASI</name>
<dbReference type="GO" id="GO:0005851">
    <property type="term" value="C:eukaryotic translation initiation factor 2B complex"/>
    <property type="evidence" value="ECO:0007669"/>
    <property type="project" value="TreeGrafter"/>
</dbReference>
<dbReference type="InterPro" id="IPR029044">
    <property type="entry name" value="Nucleotide-diphossugar_trans"/>
</dbReference>
<proteinExistence type="inferred from homology"/>
<dbReference type="OrthoDB" id="1733332at2759"/>
<evidence type="ECO:0000256" key="3">
    <source>
        <dbReference type="ARBA" id="ARBA00022490"/>
    </source>
</evidence>
<dbReference type="PANTHER" id="PTHR45989:SF1">
    <property type="entry name" value="TRANSLATION INITIATION FACTOR EIF-2B SUBUNIT GAMMA"/>
    <property type="match status" value="1"/>
</dbReference>
<dbReference type="InterPro" id="IPR011004">
    <property type="entry name" value="Trimer_LpxA-like_sf"/>
</dbReference>
<keyword evidence="5" id="KW-0648">Protein biosynthesis</keyword>
<dbReference type="Gene3D" id="2.160.10.10">
    <property type="entry name" value="Hexapeptide repeat proteins"/>
    <property type="match status" value="1"/>
</dbReference>
<dbReference type="EMBL" id="KZ819291">
    <property type="protein sequence ID" value="PWN98610.1"/>
    <property type="molecule type" value="Genomic_DNA"/>
</dbReference>
<reference evidence="10 11" key="1">
    <citation type="journal article" date="2018" name="Mol. Biol. Evol.">
        <title>Broad Genomic Sampling Reveals a Smut Pathogenic Ancestry of the Fungal Clade Ustilaginomycotina.</title>
        <authorList>
            <person name="Kijpornyongpan T."/>
            <person name="Mondo S.J."/>
            <person name="Barry K."/>
            <person name="Sandor L."/>
            <person name="Lee J."/>
            <person name="Lipzen A."/>
            <person name="Pangilinan J."/>
            <person name="LaButti K."/>
            <person name="Hainaut M."/>
            <person name="Henrissat B."/>
            <person name="Grigoriev I.V."/>
            <person name="Spatafora J.W."/>
            <person name="Aime M.C."/>
        </authorList>
    </citation>
    <scope>NUCLEOTIDE SEQUENCE [LARGE SCALE GENOMIC DNA]</scope>
    <source>
        <strain evidence="10 11">MCA 4186</strain>
    </source>
</reference>
<dbReference type="InterPro" id="IPR056764">
    <property type="entry name" value="LbH_EIF2B3/5"/>
</dbReference>
<organism evidence="10 11">
    <name type="scientific">Tilletiopsis washingtonensis</name>
    <dbReference type="NCBI Taxonomy" id="58919"/>
    <lineage>
        <taxon>Eukaryota</taxon>
        <taxon>Fungi</taxon>
        <taxon>Dikarya</taxon>
        <taxon>Basidiomycota</taxon>
        <taxon>Ustilaginomycotina</taxon>
        <taxon>Exobasidiomycetes</taxon>
        <taxon>Entylomatales</taxon>
        <taxon>Entylomatales incertae sedis</taxon>
        <taxon>Tilletiopsis</taxon>
    </lineage>
</organism>
<comment type="subcellular location">
    <subcellularLocation>
        <location evidence="1">Cytoplasm</location>
        <location evidence="1">Cytosol</location>
    </subcellularLocation>
</comment>
<keyword evidence="4" id="KW-0396">Initiation factor</keyword>
<sequence length="507" mass="53536">MPPLLHPLLFAGPGAALYPLLEARHGASKCTLPLLNRPLVAHALQALCTAGLREASLFVRAAEHESVKKALGAVQLVGSEGLVAVQTHDGAAARGGADVFSVELLPLGPHDKASGVAAVEGEMRETETPGTAELVRWYGSLGRIQADLLILPIDFLAPSSTILELISAHLNASAATEGAPSASVVLYERGAGEGLGKDREKEVDTLTLRRSLLAHSPRVKLSTNMLDAHVYILAPEPLLQLLQARHELTSLREHVLPLLARTSWQTGLLEKALGAEQADKAAPAETEEDMSAKWRDEAVSRSTVLLVDAKERLAAGAPASAGKKTETKLRIQALVLRLAKEASSESGAAAKEGTEFVARANTVPTFLECTRFLQRQQATPSSSFVLPYLPSSASTQASAQVSPDTHLAANVTLGERCAIKRSVIGAGCIIGRGARLTGCVLFDGVEIGENARLENTIVAARAKIGDRATLKDCDVAPDAIVAADASKKVEKILHEEEEGEEEGDGEQ</sequence>
<gene>
    <name evidence="10" type="ORF">FA09DRAFT_360318</name>
</gene>
<dbReference type="GO" id="GO:0005085">
    <property type="term" value="F:guanyl-nucleotide exchange factor activity"/>
    <property type="evidence" value="ECO:0007669"/>
    <property type="project" value="TreeGrafter"/>
</dbReference>
<dbReference type="Pfam" id="PF25084">
    <property type="entry name" value="LbH_EIF2B"/>
    <property type="match status" value="1"/>
</dbReference>
<dbReference type="GeneID" id="37272759"/>
<keyword evidence="3" id="KW-0963">Cytoplasm</keyword>
<evidence type="ECO:0000256" key="8">
    <source>
        <dbReference type="ARBA" id="ARBA00046432"/>
    </source>
</evidence>
<evidence type="ECO:0000313" key="11">
    <source>
        <dbReference type="Proteomes" id="UP000245946"/>
    </source>
</evidence>
<dbReference type="GO" id="GO:0003743">
    <property type="term" value="F:translation initiation factor activity"/>
    <property type="evidence" value="ECO:0007669"/>
    <property type="project" value="UniProtKB-KW"/>
</dbReference>
<evidence type="ECO:0000313" key="10">
    <source>
        <dbReference type="EMBL" id="PWN98610.1"/>
    </source>
</evidence>
<evidence type="ECO:0000259" key="9">
    <source>
        <dbReference type="Pfam" id="PF25084"/>
    </source>
</evidence>
<dbReference type="SUPFAM" id="SSF51161">
    <property type="entry name" value="Trimeric LpxA-like enzymes"/>
    <property type="match status" value="1"/>
</dbReference>
<accession>A0A316ZA97</accession>
<evidence type="ECO:0000256" key="1">
    <source>
        <dbReference type="ARBA" id="ARBA00004514"/>
    </source>
</evidence>
<evidence type="ECO:0000256" key="5">
    <source>
        <dbReference type="ARBA" id="ARBA00022917"/>
    </source>
</evidence>
<evidence type="ECO:0000256" key="7">
    <source>
        <dbReference type="ARBA" id="ARBA00044229"/>
    </source>
</evidence>
<dbReference type="Proteomes" id="UP000245946">
    <property type="component" value="Unassembled WGS sequence"/>
</dbReference>
<dbReference type="GO" id="GO:0005829">
    <property type="term" value="C:cytosol"/>
    <property type="evidence" value="ECO:0007669"/>
    <property type="project" value="UniProtKB-SubCell"/>
</dbReference>
<dbReference type="PANTHER" id="PTHR45989">
    <property type="entry name" value="TRANSLATION INITIATION FACTOR EIF-2B SUBUNIT GAMMA"/>
    <property type="match status" value="1"/>
</dbReference>
<comment type="subunit">
    <text evidence="8">Component of the translation initiation factor 2B (eIF2B) complex which is a heterodecamer of two sets of five different subunits: alpha, beta, gamma, delta and epsilon. Subunits alpha, beta and delta comprise a regulatory subcomplex and subunits epsilon and gamma comprise a catalytic subcomplex. Within the complex, the hexameric regulatory complex resides at the center, with the two heterodimeric catalytic subcomplexes bound on opposite sides.</text>
</comment>